<dbReference type="PANTHER" id="PTHR15744">
    <property type="entry name" value="BLOM7"/>
    <property type="match status" value="1"/>
</dbReference>
<sequence>MPTTTFVTGSVPASLPLGTGAPSPGMAMSVGSVAPASGALDAAAAVAAKINAMLIAKGKLKPSQLAPEQATLPAKSVAAAAAKNKDDLVVAEVEINDVPINCRNLLTRGQTQDE</sequence>
<evidence type="ECO:0000313" key="3">
    <source>
        <dbReference type="Proteomes" id="UP000287033"/>
    </source>
</evidence>
<protein>
    <recommendedName>
        <fullName evidence="1">ATP-dependent RNA helicase PRP5/DDX46/KHDC4 KH domain-containing protein</fullName>
    </recommendedName>
</protein>
<gene>
    <name evidence="2" type="ORF">chiPu_0023531</name>
</gene>
<organism evidence="2 3">
    <name type="scientific">Chiloscyllium punctatum</name>
    <name type="common">Brownbanded bambooshark</name>
    <name type="synonym">Hemiscyllium punctatum</name>
    <dbReference type="NCBI Taxonomy" id="137246"/>
    <lineage>
        <taxon>Eukaryota</taxon>
        <taxon>Metazoa</taxon>
        <taxon>Chordata</taxon>
        <taxon>Craniata</taxon>
        <taxon>Vertebrata</taxon>
        <taxon>Chondrichthyes</taxon>
        <taxon>Elasmobranchii</taxon>
        <taxon>Galeomorphii</taxon>
        <taxon>Galeoidea</taxon>
        <taxon>Orectolobiformes</taxon>
        <taxon>Hemiscylliidae</taxon>
        <taxon>Chiloscyllium</taxon>
    </lineage>
</organism>
<feature type="domain" description="ATP-dependent RNA helicase PRP5/DDX46/KHDC4 KH" evidence="1">
    <location>
        <begin position="90"/>
        <end position="114"/>
    </location>
</feature>
<evidence type="ECO:0000313" key="2">
    <source>
        <dbReference type="EMBL" id="GCC39560.1"/>
    </source>
</evidence>
<proteinExistence type="predicted"/>
<dbReference type="InterPro" id="IPR056149">
    <property type="entry name" value="PRP5/DDX46/KHDC4_KH"/>
</dbReference>
<feature type="non-terminal residue" evidence="2">
    <location>
        <position position="114"/>
    </location>
</feature>
<evidence type="ECO:0000259" key="1">
    <source>
        <dbReference type="Pfam" id="PF23469"/>
    </source>
</evidence>
<accession>A0A401TA77</accession>
<dbReference type="PANTHER" id="PTHR15744:SF0">
    <property type="entry name" value="KH HOMOLOGY DOMAIN-CONTAINING PROTEIN 4"/>
    <property type="match status" value="1"/>
</dbReference>
<dbReference type="AlphaFoldDB" id="A0A401TA77"/>
<reference evidence="2 3" key="1">
    <citation type="journal article" date="2018" name="Nat. Ecol. Evol.">
        <title>Shark genomes provide insights into elasmobranch evolution and the origin of vertebrates.</title>
        <authorList>
            <person name="Hara Y"/>
            <person name="Yamaguchi K"/>
            <person name="Onimaru K"/>
            <person name="Kadota M"/>
            <person name="Koyanagi M"/>
            <person name="Keeley SD"/>
            <person name="Tatsumi K"/>
            <person name="Tanaka K"/>
            <person name="Motone F"/>
            <person name="Kageyama Y"/>
            <person name="Nozu R"/>
            <person name="Adachi N"/>
            <person name="Nishimura O"/>
            <person name="Nakagawa R"/>
            <person name="Tanegashima C"/>
            <person name="Kiyatake I"/>
            <person name="Matsumoto R"/>
            <person name="Murakumo K"/>
            <person name="Nishida K"/>
            <person name="Terakita A"/>
            <person name="Kuratani S"/>
            <person name="Sato K"/>
            <person name="Hyodo S Kuraku.S."/>
        </authorList>
    </citation>
    <scope>NUCLEOTIDE SEQUENCE [LARGE SCALE GENOMIC DNA]</scope>
</reference>
<dbReference type="InterPro" id="IPR031121">
    <property type="entry name" value="RIK/BLOM7"/>
</dbReference>
<dbReference type="Pfam" id="PF23469">
    <property type="entry name" value="KH_12"/>
    <property type="match status" value="1"/>
</dbReference>
<keyword evidence="3" id="KW-1185">Reference proteome</keyword>
<dbReference type="STRING" id="137246.A0A401TA77"/>
<name>A0A401TA77_CHIPU</name>
<dbReference type="Proteomes" id="UP000287033">
    <property type="component" value="Unassembled WGS sequence"/>
</dbReference>
<dbReference type="GO" id="GO:0003723">
    <property type="term" value="F:RNA binding"/>
    <property type="evidence" value="ECO:0007669"/>
    <property type="project" value="InterPro"/>
</dbReference>
<dbReference type="EMBL" id="BEZZ01022627">
    <property type="protein sequence ID" value="GCC39560.1"/>
    <property type="molecule type" value="Genomic_DNA"/>
</dbReference>
<comment type="caution">
    <text evidence="2">The sequence shown here is derived from an EMBL/GenBank/DDBJ whole genome shotgun (WGS) entry which is preliminary data.</text>
</comment>
<dbReference type="GO" id="GO:0005634">
    <property type="term" value="C:nucleus"/>
    <property type="evidence" value="ECO:0007669"/>
    <property type="project" value="InterPro"/>
</dbReference>
<dbReference type="OrthoDB" id="8954754at2759"/>